<organism evidence="1 2">
    <name type="scientific">Romanomermis culicivorax</name>
    <name type="common">Nematode worm</name>
    <dbReference type="NCBI Taxonomy" id="13658"/>
    <lineage>
        <taxon>Eukaryota</taxon>
        <taxon>Metazoa</taxon>
        <taxon>Ecdysozoa</taxon>
        <taxon>Nematoda</taxon>
        <taxon>Enoplea</taxon>
        <taxon>Dorylaimia</taxon>
        <taxon>Mermithida</taxon>
        <taxon>Mermithoidea</taxon>
        <taxon>Mermithidae</taxon>
        <taxon>Romanomermis</taxon>
    </lineage>
</organism>
<sequence length="108" mass="11844">MDGPIGLIAADAETLSSIGAAVDGPPASALPQSFIILAQNSMVFPQRQLDYQDNDDDEENVTETKRKFFLTGLTSQMEADIQTGLEFIEDSRQSKQVSGSNYTIEERK</sequence>
<protein>
    <submittedName>
        <fullName evidence="2">Uncharacterized protein</fullName>
    </submittedName>
</protein>
<dbReference type="Proteomes" id="UP000887565">
    <property type="component" value="Unplaced"/>
</dbReference>
<accession>A0A915KE84</accession>
<proteinExistence type="predicted"/>
<evidence type="ECO:0000313" key="2">
    <source>
        <dbReference type="WBParaSite" id="nRc.2.0.1.t36356-RA"/>
    </source>
</evidence>
<dbReference type="AlphaFoldDB" id="A0A915KE84"/>
<evidence type="ECO:0000313" key="1">
    <source>
        <dbReference type="Proteomes" id="UP000887565"/>
    </source>
</evidence>
<name>A0A915KE84_ROMCU</name>
<keyword evidence="1" id="KW-1185">Reference proteome</keyword>
<dbReference type="WBParaSite" id="nRc.2.0.1.t36356-RA">
    <property type="protein sequence ID" value="nRc.2.0.1.t36356-RA"/>
    <property type="gene ID" value="nRc.2.0.1.g36356"/>
</dbReference>
<reference evidence="2" key="1">
    <citation type="submission" date="2022-11" db="UniProtKB">
        <authorList>
            <consortium name="WormBaseParasite"/>
        </authorList>
    </citation>
    <scope>IDENTIFICATION</scope>
</reference>